<gene>
    <name evidence="2" type="ORF">T9R20_10585</name>
</gene>
<keyword evidence="1" id="KW-0732">Signal</keyword>
<feature type="signal peptide" evidence="1">
    <location>
        <begin position="1"/>
        <end position="22"/>
    </location>
</feature>
<dbReference type="EMBL" id="CP139779">
    <property type="protein sequence ID" value="WQB69155.1"/>
    <property type="molecule type" value="Genomic_DNA"/>
</dbReference>
<reference evidence="2 3" key="1">
    <citation type="submission" date="2023-06" db="EMBL/GenBank/DDBJ databases">
        <title>Rock-solubilizing bacteria, Microbacterium invictum, promotes re-establishment of vegetation in rocky wasteland by accelerating rock bio-weathering and reshaping soil bacterial community.</title>
        <authorList>
            <person name="Liu C."/>
        </authorList>
    </citation>
    <scope>NUCLEOTIDE SEQUENCE [LARGE SCALE GENOMIC DNA]</scope>
    <source>
        <strain evidence="2 3">X-18</strain>
    </source>
</reference>
<evidence type="ECO:0008006" key="4">
    <source>
        <dbReference type="Google" id="ProtNLM"/>
    </source>
</evidence>
<proteinExistence type="predicted"/>
<name>A0ABZ0V9A3_9MICO</name>
<dbReference type="PROSITE" id="PS51257">
    <property type="entry name" value="PROKAR_LIPOPROTEIN"/>
    <property type="match status" value="1"/>
</dbReference>
<evidence type="ECO:0000256" key="1">
    <source>
        <dbReference type="SAM" id="SignalP"/>
    </source>
</evidence>
<dbReference type="RefSeq" id="WP_322409278.1">
    <property type="nucleotide sequence ID" value="NZ_CP139779.1"/>
</dbReference>
<evidence type="ECO:0000313" key="3">
    <source>
        <dbReference type="Proteomes" id="UP001324533"/>
    </source>
</evidence>
<sequence>MKRRVGCVAHGAWAAVAGLALSAMLVTGCTPQPDPEESREPFGTEEEAFAAAEETYRNYVDALNAVDLSDPATFEPVYEWTTGDLNASDREGLSQYHATGARVSGASVPRVIEPVIVDRPEGRIDLAVCLDVSSVTVSNPDGSSLVDPNRVPIQSLTATLVESPDSETGLKLASISGREGEPVCG</sequence>
<dbReference type="Proteomes" id="UP001324533">
    <property type="component" value="Chromosome"/>
</dbReference>
<accession>A0ABZ0V9A3</accession>
<organism evidence="2 3">
    <name type="scientific">Microbacterium invictum</name>
    <dbReference type="NCBI Taxonomy" id="515415"/>
    <lineage>
        <taxon>Bacteria</taxon>
        <taxon>Bacillati</taxon>
        <taxon>Actinomycetota</taxon>
        <taxon>Actinomycetes</taxon>
        <taxon>Micrococcales</taxon>
        <taxon>Microbacteriaceae</taxon>
        <taxon>Microbacterium</taxon>
    </lineage>
</organism>
<feature type="chain" id="PRO_5045073192" description="Lipoprotein" evidence="1">
    <location>
        <begin position="23"/>
        <end position="185"/>
    </location>
</feature>
<keyword evidence="3" id="KW-1185">Reference proteome</keyword>
<protein>
    <recommendedName>
        <fullName evidence="4">Lipoprotein</fullName>
    </recommendedName>
</protein>
<evidence type="ECO:0000313" key="2">
    <source>
        <dbReference type="EMBL" id="WQB69155.1"/>
    </source>
</evidence>